<dbReference type="AlphaFoldDB" id="A0A9P8L4H9"/>
<reference evidence="1" key="1">
    <citation type="submission" date="2021-03" db="EMBL/GenBank/DDBJ databases">
        <title>Comparative genomics and phylogenomic investigation of the class Geoglossomycetes provide insights into ecological specialization and systematics.</title>
        <authorList>
            <person name="Melie T."/>
            <person name="Pirro S."/>
            <person name="Miller A.N."/>
            <person name="Quandt A."/>
        </authorList>
    </citation>
    <scope>NUCLEOTIDE SEQUENCE</scope>
    <source>
        <strain evidence="1">GBOQ0MN5Z8</strain>
    </source>
</reference>
<proteinExistence type="predicted"/>
<protein>
    <recommendedName>
        <fullName evidence="3">Cupredoxin</fullName>
    </recommendedName>
</protein>
<comment type="caution">
    <text evidence="1">The sequence shown here is derived from an EMBL/GenBank/DDBJ whole genome shotgun (WGS) entry which is preliminary data.</text>
</comment>
<dbReference type="InterPro" id="IPR052953">
    <property type="entry name" value="Ser-rich/MCO-related"/>
</dbReference>
<dbReference type="EMBL" id="JAGHQL010000036">
    <property type="protein sequence ID" value="KAH0543261.1"/>
    <property type="molecule type" value="Genomic_DNA"/>
</dbReference>
<dbReference type="SUPFAM" id="SSF49503">
    <property type="entry name" value="Cupredoxins"/>
    <property type="match status" value="2"/>
</dbReference>
<dbReference type="OrthoDB" id="2331100at2759"/>
<accession>A0A9P8L4H9</accession>
<dbReference type="PANTHER" id="PTHR34883">
    <property type="entry name" value="SERINE-RICH PROTEIN, PUTATIVE-RELATED-RELATED"/>
    <property type="match status" value="1"/>
</dbReference>
<evidence type="ECO:0000313" key="2">
    <source>
        <dbReference type="Proteomes" id="UP000698800"/>
    </source>
</evidence>
<gene>
    <name evidence="1" type="ORF">FGG08_002425</name>
</gene>
<dbReference type="Proteomes" id="UP000698800">
    <property type="component" value="Unassembled WGS sequence"/>
</dbReference>
<evidence type="ECO:0000313" key="1">
    <source>
        <dbReference type="EMBL" id="KAH0543261.1"/>
    </source>
</evidence>
<evidence type="ECO:0008006" key="3">
    <source>
        <dbReference type="Google" id="ProtNLM"/>
    </source>
</evidence>
<dbReference type="PANTHER" id="PTHR34883:SF15">
    <property type="entry name" value="EXTRACELLULAR SERINE-RICH PROTEIN"/>
    <property type="match status" value="1"/>
</dbReference>
<organism evidence="1 2">
    <name type="scientific">Glutinoglossum americanum</name>
    <dbReference type="NCBI Taxonomy" id="1670608"/>
    <lineage>
        <taxon>Eukaryota</taxon>
        <taxon>Fungi</taxon>
        <taxon>Dikarya</taxon>
        <taxon>Ascomycota</taxon>
        <taxon>Pezizomycotina</taxon>
        <taxon>Geoglossomycetes</taxon>
        <taxon>Geoglossales</taxon>
        <taxon>Geoglossaceae</taxon>
        <taxon>Glutinoglossum</taxon>
    </lineage>
</organism>
<dbReference type="CDD" id="cd00920">
    <property type="entry name" value="Cupredoxin"/>
    <property type="match status" value="2"/>
</dbReference>
<keyword evidence="2" id="KW-1185">Reference proteome</keyword>
<sequence length="446" mass="47460">MCGFAALAYANAMPDHPQTVGCTDKTVTQTVTVTAGPPPSYPNNGYEPGKSMSTSVVYSTQTTSTMCPSAGVYPHPQIKGSSIQCGMPGWTTYTVPYTTMSVYPYPTGPGDSKKDCTVVVYQDITIISIVVIDINVTIVGGQATTVIVTKSGVPSITPPPPVASTTSSAPYAKKTHTVNVGGDSLIFSPNSVDAKLGDVVQFNFLVKNHTLTQSEFNTPCTPNGKFDTGFSNFNDGVKIPAPVLLEVKTEGPQWFFCKQPAGNHCGKGMVFGLNPAGKMDQFIKNAISQNGNPTATSTSGGTPSIATAISKPFDVVVGFNGGLVFSPPYLQNVKRGDRISFDFRKLNHTLTESSFDKPCTKLSGTTVDTNFMNVNPDDIPGFKPFTLTVDSDGERFFYCRQANGTPNGHCSKGMVFAINVGQDRFQAFQNAAKATLPKIKGRNPSL</sequence>
<dbReference type="Gene3D" id="2.60.40.420">
    <property type="entry name" value="Cupredoxins - blue copper proteins"/>
    <property type="match status" value="2"/>
</dbReference>
<dbReference type="InterPro" id="IPR008972">
    <property type="entry name" value="Cupredoxin"/>
</dbReference>
<name>A0A9P8L4H9_9PEZI</name>